<feature type="region of interest" description="Disordered" evidence="3">
    <location>
        <begin position="151"/>
        <end position="178"/>
    </location>
</feature>
<reference evidence="5 6" key="1">
    <citation type="journal article" date="2019" name="Sci. Rep.">
        <title>Orb-weaving spider Araneus ventricosus genome elucidates the spidroin gene catalogue.</title>
        <authorList>
            <person name="Kono N."/>
            <person name="Nakamura H."/>
            <person name="Ohtoshi R."/>
            <person name="Moran D.A.P."/>
            <person name="Shinohara A."/>
            <person name="Yoshida Y."/>
            <person name="Fujiwara M."/>
            <person name="Mori M."/>
            <person name="Tomita M."/>
            <person name="Arakawa K."/>
        </authorList>
    </citation>
    <scope>NUCLEOTIDE SEQUENCE [LARGE SCALE GENOMIC DNA]</scope>
</reference>
<comment type="caution">
    <text evidence="5">The sequence shown here is derived from an EMBL/GenBank/DDBJ whole genome shotgun (WGS) entry which is preliminary data.</text>
</comment>
<evidence type="ECO:0000313" key="6">
    <source>
        <dbReference type="Proteomes" id="UP000499080"/>
    </source>
</evidence>
<evidence type="ECO:0000313" key="5">
    <source>
        <dbReference type="EMBL" id="GBM25404.1"/>
    </source>
</evidence>
<keyword evidence="6" id="KW-1185">Reference proteome</keyword>
<evidence type="ECO:0000256" key="1">
    <source>
        <dbReference type="ARBA" id="ARBA00004123"/>
    </source>
</evidence>
<dbReference type="PANTHER" id="PTHR19303:SF73">
    <property type="entry name" value="PROTEIN PDC2"/>
    <property type="match status" value="1"/>
</dbReference>
<dbReference type="Proteomes" id="UP000499080">
    <property type="component" value="Unassembled WGS sequence"/>
</dbReference>
<dbReference type="OrthoDB" id="6507055at2759"/>
<comment type="subcellular location">
    <subcellularLocation>
        <location evidence="1">Nucleus</location>
    </subcellularLocation>
</comment>
<dbReference type="AlphaFoldDB" id="A0A4Y2EC17"/>
<gene>
    <name evidence="5" type="primary">Tigd4_81</name>
    <name evidence="5" type="ORF">AVEN_245815_1</name>
</gene>
<sequence length="299" mass="35313">MKKIRIAGYPDLEECLIKWFKQCRDCNLVLGGNELKKKVEQFQQKLGHKDFKSSNGWLENFKNRHNIVFRKLCGERQSVSDELCSEWIKNLPGLLQEYSPDNIFNADETGLFFKALPDKTAVFQGETCHGGKQNKERVTLLLATNMSGTEKPTPLMIGKSRTPSVESESDEEQEFHTETRQCEEWEKVSKILNLSKTTTFEKFTEFHSKVQVCGLMMRLFLKQFLHRRVMRKRWMFQQNRTLLRLRLKMLFTYFDASLECSENVEKEDFAAIFRIENLVEKQFEKRCRQVTMLGFLKKF</sequence>
<accession>A0A4Y2EC17</accession>
<dbReference type="EMBL" id="BGPR01000537">
    <property type="protein sequence ID" value="GBM25404.1"/>
    <property type="molecule type" value="Genomic_DNA"/>
</dbReference>
<dbReference type="GO" id="GO:0005634">
    <property type="term" value="C:nucleus"/>
    <property type="evidence" value="ECO:0007669"/>
    <property type="project" value="UniProtKB-SubCell"/>
</dbReference>
<feature type="domain" description="HTH CENPB-type" evidence="4">
    <location>
        <begin position="1"/>
        <end position="71"/>
    </location>
</feature>
<evidence type="ECO:0000256" key="3">
    <source>
        <dbReference type="SAM" id="MobiDB-lite"/>
    </source>
</evidence>
<evidence type="ECO:0000256" key="2">
    <source>
        <dbReference type="ARBA" id="ARBA00023125"/>
    </source>
</evidence>
<organism evidence="5 6">
    <name type="scientific">Araneus ventricosus</name>
    <name type="common">Orbweaver spider</name>
    <name type="synonym">Epeira ventricosa</name>
    <dbReference type="NCBI Taxonomy" id="182803"/>
    <lineage>
        <taxon>Eukaryota</taxon>
        <taxon>Metazoa</taxon>
        <taxon>Ecdysozoa</taxon>
        <taxon>Arthropoda</taxon>
        <taxon>Chelicerata</taxon>
        <taxon>Arachnida</taxon>
        <taxon>Araneae</taxon>
        <taxon>Araneomorphae</taxon>
        <taxon>Entelegynae</taxon>
        <taxon>Araneoidea</taxon>
        <taxon>Araneidae</taxon>
        <taxon>Araneus</taxon>
    </lineage>
</organism>
<dbReference type="InterPro" id="IPR006600">
    <property type="entry name" value="HTH_CenpB_DNA-bd_dom"/>
</dbReference>
<dbReference type="InterPro" id="IPR009057">
    <property type="entry name" value="Homeodomain-like_sf"/>
</dbReference>
<dbReference type="InterPro" id="IPR050863">
    <property type="entry name" value="CenT-Element_Derived"/>
</dbReference>
<proteinExistence type="predicted"/>
<keyword evidence="2" id="KW-0238">DNA-binding</keyword>
<dbReference type="SUPFAM" id="SSF46689">
    <property type="entry name" value="Homeodomain-like"/>
    <property type="match status" value="1"/>
</dbReference>
<name>A0A4Y2EC17_ARAVE</name>
<protein>
    <submittedName>
        <fullName evidence="5">Tigger transposable element-derived protein 4</fullName>
    </submittedName>
</protein>
<dbReference type="PROSITE" id="PS51253">
    <property type="entry name" value="HTH_CENPB"/>
    <property type="match status" value="1"/>
</dbReference>
<dbReference type="Pfam" id="PF03221">
    <property type="entry name" value="HTH_Tnp_Tc5"/>
    <property type="match status" value="1"/>
</dbReference>
<dbReference type="Gene3D" id="1.10.10.60">
    <property type="entry name" value="Homeodomain-like"/>
    <property type="match status" value="1"/>
</dbReference>
<evidence type="ECO:0000259" key="4">
    <source>
        <dbReference type="PROSITE" id="PS51253"/>
    </source>
</evidence>
<dbReference type="SMART" id="SM00674">
    <property type="entry name" value="CENPB"/>
    <property type="match status" value="1"/>
</dbReference>
<dbReference type="PANTHER" id="PTHR19303">
    <property type="entry name" value="TRANSPOSON"/>
    <property type="match status" value="1"/>
</dbReference>
<dbReference type="GO" id="GO:0003677">
    <property type="term" value="F:DNA binding"/>
    <property type="evidence" value="ECO:0007669"/>
    <property type="project" value="UniProtKB-KW"/>
</dbReference>